<feature type="compositionally biased region" description="Basic residues" evidence="1">
    <location>
        <begin position="1"/>
        <end position="11"/>
    </location>
</feature>
<dbReference type="Proteomes" id="UP000076632">
    <property type="component" value="Unassembled WGS sequence"/>
</dbReference>
<gene>
    <name evidence="3" type="ORF">L228DRAFT_38892</name>
</gene>
<feature type="compositionally biased region" description="Basic and acidic residues" evidence="1">
    <location>
        <begin position="253"/>
        <end position="264"/>
    </location>
</feature>
<evidence type="ECO:0000313" key="3">
    <source>
        <dbReference type="EMBL" id="KZF19693.1"/>
    </source>
</evidence>
<dbReference type="RefSeq" id="XP_018185248.1">
    <property type="nucleotide sequence ID" value="XM_018336544.1"/>
</dbReference>
<evidence type="ECO:0000256" key="2">
    <source>
        <dbReference type="SAM" id="Phobius"/>
    </source>
</evidence>
<keyword evidence="2" id="KW-1133">Transmembrane helix</keyword>
<name>A0A164ZYA5_XYLHT</name>
<feature type="compositionally biased region" description="Acidic residues" evidence="1">
    <location>
        <begin position="78"/>
        <end position="88"/>
    </location>
</feature>
<dbReference type="OMA" id="PALMGMN"/>
<feature type="compositionally biased region" description="Basic and acidic residues" evidence="1">
    <location>
        <begin position="116"/>
        <end position="131"/>
    </location>
</feature>
<dbReference type="GeneID" id="28901681"/>
<evidence type="ECO:0000313" key="4">
    <source>
        <dbReference type="Proteomes" id="UP000076632"/>
    </source>
</evidence>
<keyword evidence="2" id="KW-0812">Transmembrane</keyword>
<feature type="compositionally biased region" description="Basic and acidic residues" evidence="1">
    <location>
        <begin position="418"/>
        <end position="429"/>
    </location>
</feature>
<keyword evidence="4" id="KW-1185">Reference proteome</keyword>
<evidence type="ECO:0000256" key="1">
    <source>
        <dbReference type="SAM" id="MobiDB-lite"/>
    </source>
</evidence>
<protein>
    <recommendedName>
        <fullName evidence="5">Ring-like domain-containing protein</fullName>
    </recommendedName>
</protein>
<reference evidence="3 4" key="1">
    <citation type="journal article" date="2016" name="Fungal Biol.">
        <title>The genome of Xylona heveae provides a window into fungal endophytism.</title>
        <authorList>
            <person name="Gazis R."/>
            <person name="Kuo A."/>
            <person name="Riley R."/>
            <person name="LaButti K."/>
            <person name="Lipzen A."/>
            <person name="Lin J."/>
            <person name="Amirebrahimi M."/>
            <person name="Hesse C.N."/>
            <person name="Spatafora J.W."/>
            <person name="Henrissat B."/>
            <person name="Hainaut M."/>
            <person name="Grigoriev I.V."/>
            <person name="Hibbett D.S."/>
        </authorList>
    </citation>
    <scope>NUCLEOTIDE SEQUENCE [LARGE SCALE GENOMIC DNA]</scope>
    <source>
        <strain evidence="3 4">TC161</strain>
    </source>
</reference>
<evidence type="ECO:0008006" key="5">
    <source>
        <dbReference type="Google" id="ProtNLM"/>
    </source>
</evidence>
<feature type="region of interest" description="Disordered" evidence="1">
    <location>
        <begin position="243"/>
        <end position="265"/>
    </location>
</feature>
<accession>A0A164ZYA5</accession>
<proteinExistence type="predicted"/>
<feature type="region of interest" description="Disordered" evidence="1">
    <location>
        <begin position="1"/>
        <end position="137"/>
    </location>
</feature>
<feature type="compositionally biased region" description="Low complexity" evidence="1">
    <location>
        <begin position="396"/>
        <end position="410"/>
    </location>
</feature>
<dbReference type="AlphaFoldDB" id="A0A164ZYA5"/>
<feature type="transmembrane region" description="Helical" evidence="2">
    <location>
        <begin position="296"/>
        <end position="319"/>
    </location>
</feature>
<feature type="compositionally biased region" description="Basic and acidic residues" evidence="1">
    <location>
        <begin position="376"/>
        <end position="395"/>
    </location>
</feature>
<feature type="region of interest" description="Disordered" evidence="1">
    <location>
        <begin position="337"/>
        <end position="429"/>
    </location>
</feature>
<dbReference type="OrthoDB" id="5398191at2759"/>
<dbReference type="EMBL" id="KV407465">
    <property type="protein sequence ID" value="KZF19693.1"/>
    <property type="molecule type" value="Genomic_DNA"/>
</dbReference>
<dbReference type="STRING" id="1328760.A0A164ZYA5"/>
<dbReference type="InParanoid" id="A0A164ZYA5"/>
<organism evidence="3 4">
    <name type="scientific">Xylona heveae (strain CBS 132557 / TC161)</name>
    <dbReference type="NCBI Taxonomy" id="1328760"/>
    <lineage>
        <taxon>Eukaryota</taxon>
        <taxon>Fungi</taxon>
        <taxon>Dikarya</taxon>
        <taxon>Ascomycota</taxon>
        <taxon>Pezizomycotina</taxon>
        <taxon>Xylonomycetes</taxon>
        <taxon>Xylonales</taxon>
        <taxon>Xylonaceae</taxon>
        <taxon>Xylona</taxon>
    </lineage>
</organism>
<sequence length="429" mass="46521">MLRRSKAKQQARRQSEGPVLNEEDEQFLRNATDESRPPPLPESPAVITEGKVTGEEPVGKDPQIALMNGAQDIPLPETPDEQTEESTDTEAGKGKSKQGKSRFNPLSYFQRRKSKATVEKEAGPEGAKENTTDAEEQEDITATLDKLNLAAINNRVFSLSQESQELLQKFNLIVKDLINGAPTAYDDLDRLLTGSEQQLKKMFGTMPPFLQSLIRSLPVKVATSLAPEILAAASEKPGADAAATAAATASAEEDTKGKEKEKKSRYPSLKTLVAQQGAVAGMLRSILNFLRLRWPAFMGSSNILLSMALFVLLFVFWYCHKRGRETRLSREQAEIMGVSEASDVEASDLEASTADVKGQSEKTEATTDSPQAIGLKDQEDIKSSPAREPETDAAKAPESAASAILSAPLPAEVPLPSPDEKEKGESKQA</sequence>
<keyword evidence="2" id="KW-0472">Membrane</keyword>